<dbReference type="Proteomes" id="UP000020561">
    <property type="component" value="Unassembled WGS sequence"/>
</dbReference>
<accession>X7YTJ0</accession>
<dbReference type="SUPFAM" id="SSF50129">
    <property type="entry name" value="GroES-like"/>
    <property type="match status" value="1"/>
</dbReference>
<proteinExistence type="predicted"/>
<dbReference type="Pfam" id="PF08240">
    <property type="entry name" value="ADH_N"/>
    <property type="match status" value="1"/>
</dbReference>
<dbReference type="AlphaFoldDB" id="X7YTJ0"/>
<dbReference type="GO" id="GO:0070402">
    <property type="term" value="F:NADPH binding"/>
    <property type="evidence" value="ECO:0007669"/>
    <property type="project" value="TreeGrafter"/>
</dbReference>
<sequence length="107" mass="11158">MKAIELTALDGFDSLRLSEVDKPSPAPGEVLIKVRAAGINYAELEQTTGRYPLQRPLPAVLGFEAAGEVVELGSGVEDLTIGDTIAAPVLSGGYAEFATARADSALR</sequence>
<dbReference type="PANTHER" id="PTHR48106:SF13">
    <property type="entry name" value="QUINONE OXIDOREDUCTASE-RELATED"/>
    <property type="match status" value="1"/>
</dbReference>
<dbReference type="PANTHER" id="PTHR48106">
    <property type="entry name" value="QUINONE OXIDOREDUCTASE PIG3-RELATED"/>
    <property type="match status" value="1"/>
</dbReference>
<feature type="domain" description="Alcohol dehydrogenase-like N-terminal" evidence="3">
    <location>
        <begin position="27"/>
        <end position="102"/>
    </location>
</feature>
<evidence type="ECO:0000313" key="4">
    <source>
        <dbReference type="EMBL" id="EUA09778.1"/>
    </source>
</evidence>
<dbReference type="GO" id="GO:0005829">
    <property type="term" value="C:cytosol"/>
    <property type="evidence" value="ECO:0007669"/>
    <property type="project" value="TreeGrafter"/>
</dbReference>
<dbReference type="GO" id="GO:0035925">
    <property type="term" value="F:mRNA 3'-UTR AU-rich region binding"/>
    <property type="evidence" value="ECO:0007669"/>
    <property type="project" value="TreeGrafter"/>
</dbReference>
<gene>
    <name evidence="4" type="ORF">I545_6018</name>
</gene>
<feature type="non-terminal residue" evidence="4">
    <location>
        <position position="107"/>
    </location>
</feature>
<evidence type="ECO:0000256" key="2">
    <source>
        <dbReference type="ARBA" id="ARBA00023002"/>
    </source>
</evidence>
<evidence type="ECO:0000256" key="1">
    <source>
        <dbReference type="ARBA" id="ARBA00022857"/>
    </source>
</evidence>
<dbReference type="InterPro" id="IPR013154">
    <property type="entry name" value="ADH-like_N"/>
</dbReference>
<reference evidence="4 5" key="1">
    <citation type="submission" date="2013-12" db="EMBL/GenBank/DDBJ databases">
        <authorList>
            <person name="Brown-Elliot B."/>
            <person name="Wallace R."/>
            <person name="Lenaerts A."/>
            <person name="Ordway D."/>
            <person name="DeGroote M.A."/>
            <person name="Parker T."/>
            <person name="Sizemore C."/>
            <person name="Tallon L.J."/>
            <person name="Sadzewicz L.K."/>
            <person name="Sengamalay N."/>
            <person name="Fraser C.M."/>
            <person name="Hine E."/>
            <person name="Shefchek K.A."/>
            <person name="Das S.P."/>
            <person name="Tettelin H."/>
        </authorList>
    </citation>
    <scope>NUCLEOTIDE SEQUENCE [LARGE SCALE GENOMIC DNA]</scope>
    <source>
        <strain evidence="4 5">662</strain>
    </source>
</reference>
<keyword evidence="2" id="KW-0560">Oxidoreductase</keyword>
<dbReference type="GO" id="GO:0003960">
    <property type="term" value="F:quinone reductase (NADPH) activity"/>
    <property type="evidence" value="ECO:0007669"/>
    <property type="project" value="TreeGrafter"/>
</dbReference>
<dbReference type="EMBL" id="JAOA01000013">
    <property type="protein sequence ID" value="EUA09778.1"/>
    <property type="molecule type" value="Genomic_DNA"/>
</dbReference>
<protein>
    <submittedName>
        <fullName evidence="4">Alcohol dehydrogenase GroES-like domain protein</fullName>
    </submittedName>
</protein>
<comment type="caution">
    <text evidence="4">The sequence shown here is derived from an EMBL/GenBank/DDBJ whole genome shotgun (WGS) entry which is preliminary data.</text>
</comment>
<name>X7YTJ0_MYCKA</name>
<dbReference type="Gene3D" id="3.90.180.10">
    <property type="entry name" value="Medium-chain alcohol dehydrogenases, catalytic domain"/>
    <property type="match status" value="1"/>
</dbReference>
<organism evidence="4 5">
    <name type="scientific">Mycobacterium kansasii 662</name>
    <dbReference type="NCBI Taxonomy" id="1299326"/>
    <lineage>
        <taxon>Bacteria</taxon>
        <taxon>Bacillati</taxon>
        <taxon>Actinomycetota</taxon>
        <taxon>Actinomycetes</taxon>
        <taxon>Mycobacteriales</taxon>
        <taxon>Mycobacteriaceae</taxon>
        <taxon>Mycobacterium</taxon>
    </lineage>
</organism>
<evidence type="ECO:0000259" key="3">
    <source>
        <dbReference type="Pfam" id="PF08240"/>
    </source>
</evidence>
<keyword evidence="1" id="KW-0521">NADP</keyword>
<dbReference type="InterPro" id="IPR011032">
    <property type="entry name" value="GroES-like_sf"/>
</dbReference>
<dbReference type="RefSeq" id="WP_036395636.1">
    <property type="nucleotide sequence ID" value="NZ_JAOA01000013.1"/>
</dbReference>
<evidence type="ECO:0000313" key="5">
    <source>
        <dbReference type="Proteomes" id="UP000020561"/>
    </source>
</evidence>